<dbReference type="AlphaFoldDB" id="A0AAV1I4E6"/>
<dbReference type="SMART" id="SM00436">
    <property type="entry name" value="TOP1Bc"/>
    <property type="match status" value="1"/>
</dbReference>
<dbReference type="InterPro" id="IPR003601">
    <property type="entry name" value="Topo_IA_2"/>
</dbReference>
<evidence type="ECO:0000256" key="1">
    <source>
        <dbReference type="ARBA" id="ARBA00000213"/>
    </source>
</evidence>
<evidence type="ECO:0000313" key="18">
    <source>
        <dbReference type="EMBL" id="CAK0774303.1"/>
    </source>
</evidence>
<dbReference type="GO" id="GO:0003677">
    <property type="term" value="F:DNA binding"/>
    <property type="evidence" value="ECO:0007669"/>
    <property type="project" value="UniProtKB-KW"/>
</dbReference>
<dbReference type="Pfam" id="PF01396">
    <property type="entry name" value="Zn_ribbon_Top1"/>
    <property type="match status" value="1"/>
</dbReference>
<dbReference type="SUPFAM" id="SSF56712">
    <property type="entry name" value="Prokaryotic type I DNA topoisomerase"/>
    <property type="match status" value="1"/>
</dbReference>
<dbReference type="GO" id="GO:0003917">
    <property type="term" value="F:DNA topoisomerase type I (single strand cut, ATP-independent) activity"/>
    <property type="evidence" value="ECO:0007669"/>
    <property type="project" value="UniProtKB-EC"/>
</dbReference>
<keyword evidence="9" id="KW-0238">DNA-binding</keyword>
<feature type="compositionally biased region" description="Low complexity" evidence="15">
    <location>
        <begin position="935"/>
        <end position="949"/>
    </location>
</feature>
<evidence type="ECO:0000256" key="3">
    <source>
        <dbReference type="ARBA" id="ARBA00012891"/>
    </source>
</evidence>
<dbReference type="InterPro" id="IPR003602">
    <property type="entry name" value="Topo_IA_DNA-bd_dom"/>
</dbReference>
<dbReference type="Gene3D" id="3.30.65.10">
    <property type="entry name" value="Bacterial Topoisomerase I, domain 1"/>
    <property type="match status" value="1"/>
</dbReference>
<dbReference type="InterPro" id="IPR017956">
    <property type="entry name" value="AT_hook_DNA-bd_motif"/>
</dbReference>
<dbReference type="GO" id="GO:0006265">
    <property type="term" value="P:DNA topological change"/>
    <property type="evidence" value="ECO:0007669"/>
    <property type="project" value="InterPro"/>
</dbReference>
<evidence type="ECO:0000313" key="19">
    <source>
        <dbReference type="Proteomes" id="UP001314263"/>
    </source>
</evidence>
<dbReference type="PRINTS" id="PR00929">
    <property type="entry name" value="ATHOOK"/>
</dbReference>
<feature type="compositionally biased region" description="Basic residues" evidence="15">
    <location>
        <begin position="831"/>
        <end position="841"/>
    </location>
</feature>
<evidence type="ECO:0000259" key="17">
    <source>
        <dbReference type="PROSITE" id="PS52039"/>
    </source>
</evidence>
<keyword evidence="8" id="KW-0799">Topoisomerase</keyword>
<evidence type="ECO:0000256" key="10">
    <source>
        <dbReference type="ARBA" id="ARBA00023235"/>
    </source>
</evidence>
<dbReference type="InterPro" id="IPR023406">
    <property type="entry name" value="Topo_IA_AS"/>
</dbReference>
<dbReference type="PROSITE" id="PS50880">
    <property type="entry name" value="TOPRIM"/>
    <property type="match status" value="1"/>
</dbReference>
<evidence type="ECO:0000256" key="4">
    <source>
        <dbReference type="ARBA" id="ARBA00022723"/>
    </source>
</evidence>
<evidence type="ECO:0000256" key="5">
    <source>
        <dbReference type="ARBA" id="ARBA00022771"/>
    </source>
</evidence>
<keyword evidence="7" id="KW-0460">Magnesium</keyword>
<feature type="region of interest" description="Disordered" evidence="15">
    <location>
        <begin position="811"/>
        <end position="842"/>
    </location>
</feature>
<evidence type="ECO:0000256" key="7">
    <source>
        <dbReference type="ARBA" id="ARBA00022842"/>
    </source>
</evidence>
<keyword evidence="4" id="KW-0479">Metal-binding</keyword>
<evidence type="ECO:0000259" key="16">
    <source>
        <dbReference type="PROSITE" id="PS50880"/>
    </source>
</evidence>
<dbReference type="Proteomes" id="UP001314263">
    <property type="component" value="Unassembled WGS sequence"/>
</dbReference>
<comment type="similarity">
    <text evidence="2">Belongs to the type IA topoisomerase family.</text>
</comment>
<dbReference type="InterPro" id="IPR013825">
    <property type="entry name" value="Topo_IA_cen_sub2"/>
</dbReference>
<dbReference type="GO" id="GO:0005694">
    <property type="term" value="C:chromosome"/>
    <property type="evidence" value="ECO:0007669"/>
    <property type="project" value="InterPro"/>
</dbReference>
<dbReference type="SMART" id="SM00493">
    <property type="entry name" value="TOPRIM"/>
    <property type="match status" value="1"/>
</dbReference>
<keyword evidence="19" id="KW-1185">Reference proteome</keyword>
<evidence type="ECO:0000256" key="9">
    <source>
        <dbReference type="ARBA" id="ARBA00023125"/>
    </source>
</evidence>
<dbReference type="PANTHER" id="PTHR42785">
    <property type="entry name" value="DNA TOPOISOMERASE, TYPE IA, CORE"/>
    <property type="match status" value="1"/>
</dbReference>
<feature type="compositionally biased region" description="Polar residues" evidence="15">
    <location>
        <begin position="811"/>
        <end position="823"/>
    </location>
</feature>
<keyword evidence="10" id="KW-0413">Isomerase</keyword>
<evidence type="ECO:0000256" key="6">
    <source>
        <dbReference type="ARBA" id="ARBA00022833"/>
    </source>
</evidence>
<evidence type="ECO:0000256" key="13">
    <source>
        <dbReference type="ARBA" id="ARBA00032235"/>
    </source>
</evidence>
<dbReference type="Pfam" id="PF01751">
    <property type="entry name" value="Toprim"/>
    <property type="match status" value="1"/>
</dbReference>
<feature type="region of interest" description="Disordered" evidence="15">
    <location>
        <begin position="432"/>
        <end position="469"/>
    </location>
</feature>
<dbReference type="SMART" id="SM00384">
    <property type="entry name" value="AT_hook"/>
    <property type="match status" value="4"/>
</dbReference>
<feature type="compositionally biased region" description="Low complexity" evidence="15">
    <location>
        <begin position="982"/>
        <end position="991"/>
    </location>
</feature>
<name>A0AAV1I4E6_9CHLO</name>
<dbReference type="Gene3D" id="1.10.460.10">
    <property type="entry name" value="Topoisomerase I, domain 2"/>
    <property type="match status" value="1"/>
</dbReference>
<dbReference type="EC" id="5.6.2.1" evidence="3"/>
<dbReference type="NCBIfam" id="TIGR01051">
    <property type="entry name" value="topA_bact"/>
    <property type="match status" value="1"/>
</dbReference>
<dbReference type="PANTHER" id="PTHR42785:SF1">
    <property type="entry name" value="DNA TOPOISOMERASE"/>
    <property type="match status" value="1"/>
</dbReference>
<reference evidence="18 19" key="1">
    <citation type="submission" date="2023-10" db="EMBL/GenBank/DDBJ databases">
        <authorList>
            <person name="Maclean D."/>
            <person name="Macfadyen A."/>
        </authorList>
    </citation>
    <scope>NUCLEOTIDE SEQUENCE [LARGE SCALE GENOMIC DNA]</scope>
</reference>
<sequence>MLLQGLGRCLVLGPWTSSERCHASEVPIDMRRQASFGGCLRWAYRSAQANYHSGKVLSGADAIRGLTFSDVLKHRSLCDPLLPRWAASRAGTVQVTSAARSSTGRTVLLVESPAKARKLQQFLGDHYKVLASYGHVRDLPAKSGSVQPDEDFRLLWERLRAAQPRLQEIAQAIREAQTLILATDPDREGEAISWHVQEELAAAGALHGVNVQRITFTEVTQQAVRQALGAPRAISQELVDAYLARRALDYLYGFTLSPLLWRKLPGSKSAGRVQSVALRLVCEREAEIEAFLSREYWTVHCLLEAQPGQPFPAQLVQVNGKAVPEQGLDQDAADKAAKDLQQIVLQVADVATKDVRRNPLPPFTTSTMQQDASSRLGFSPSSTMQLAQQLYEGSASSQGEGLITYMRTDSIQMATSAIADIRKVVEGLHGSSYLPDSPRTYKSRAKNAQEAHEAVRPTQAGRAPEQAPLPKGSQLARLYRLIWSRALASQMTAARMLQATANIAGGGADSYVLRSTASTVAFPGYLAVYPPKRSAGAASTDNADDESDEDDQDHEHSSKQSLQQHQAALLALQQGQAVKLLDVRPDQHFTRPPPKYTEASLIKALEQLGIGRPSTYAATLKVLQDRGYVVKEGRALRPESRGRVLSSFLHAFFPQYVDYGFTASLEDQLDEVSAGKAVWKEVLKGFWVPFEQLVSQTSGISITEVIDVLDPIMAAQLFPPQEGQSEDDARKCPSCGGRLGLKLAKSGGFIGCSNYPDCGYARPLDPAANGDSAPAEMELWLGTHPTTGQEIRVLQGPYGWYLEASAATGQVSDGTANGASENGSKGAAAGTKKRAKAKAPKPQRVSLGKLPAGQVPEITLQEAVELLQWPKELGRHPDDGEPVTAAVGAYGPYVRHQALNASLPKELDPLDITLEEAIQLLAAKAARKTARKGRAATPSGSSASAGGAARKTPAPGSASKGAATPKKRGRPRKAENGEDAAADPSSTGAAAPKRRGRPRKVEGGKGDAAHSDSLDTAAPKKRGRPTKKSNAVADAQDGGGAGTGARQKATGRGSKKSSASPRQRSQTALGSSDTTETRVESANGAASSAASKPRGRPKKSISAKMASA</sequence>
<dbReference type="InterPro" id="IPR025589">
    <property type="entry name" value="Toprim_C_rpt"/>
</dbReference>
<feature type="domain" description="Topo IA-type catalytic" evidence="17">
    <location>
        <begin position="235"/>
        <end position="694"/>
    </location>
</feature>
<comment type="catalytic activity">
    <reaction evidence="1">
        <text>ATP-independent breakage of single-stranded DNA, followed by passage and rejoining.</text>
        <dbReference type="EC" id="5.6.2.1"/>
    </reaction>
</comment>
<dbReference type="InterPro" id="IPR013826">
    <property type="entry name" value="Topo_IA_cen_sub3"/>
</dbReference>
<dbReference type="InterPro" id="IPR028612">
    <property type="entry name" value="Topoisom_1_IA"/>
</dbReference>
<dbReference type="CDD" id="cd03363">
    <property type="entry name" value="TOPRIM_TopoIA_TopoI"/>
    <property type="match status" value="1"/>
</dbReference>
<dbReference type="InterPro" id="IPR023405">
    <property type="entry name" value="Topo_IA_core_domain"/>
</dbReference>
<dbReference type="SUPFAM" id="SSF57783">
    <property type="entry name" value="Zinc beta-ribbon"/>
    <property type="match status" value="1"/>
</dbReference>
<dbReference type="Gene3D" id="3.40.50.140">
    <property type="match status" value="1"/>
</dbReference>
<keyword evidence="6" id="KW-0862">Zinc</keyword>
<dbReference type="PROSITE" id="PS00396">
    <property type="entry name" value="TOPO_IA_1"/>
    <property type="match status" value="1"/>
</dbReference>
<dbReference type="Gene3D" id="1.10.290.10">
    <property type="entry name" value="Topoisomerase I, domain 4"/>
    <property type="match status" value="1"/>
</dbReference>
<dbReference type="InterPro" id="IPR013497">
    <property type="entry name" value="Topo_IA_cen"/>
</dbReference>
<comment type="caution">
    <text evidence="18">The sequence shown here is derived from an EMBL/GenBank/DDBJ whole genome shotgun (WGS) entry which is preliminary data.</text>
</comment>
<evidence type="ECO:0000256" key="11">
    <source>
        <dbReference type="ARBA" id="ARBA00030003"/>
    </source>
</evidence>
<dbReference type="PRINTS" id="PR00417">
    <property type="entry name" value="PRTPISMRASEI"/>
</dbReference>
<feature type="compositionally biased region" description="Low complexity" evidence="15">
    <location>
        <begin position="1081"/>
        <end position="1091"/>
    </location>
</feature>
<dbReference type="InterPro" id="IPR013824">
    <property type="entry name" value="Topo_IA_cen_sub1"/>
</dbReference>
<proteinExistence type="inferred from homology"/>
<dbReference type="GO" id="GO:0008270">
    <property type="term" value="F:zinc ion binding"/>
    <property type="evidence" value="ECO:0007669"/>
    <property type="project" value="UniProtKB-KW"/>
</dbReference>
<feature type="domain" description="Toprim" evidence="16">
    <location>
        <begin position="105"/>
        <end position="219"/>
    </location>
</feature>
<dbReference type="Pfam" id="PF01131">
    <property type="entry name" value="Topoisom_bac"/>
    <property type="match status" value="1"/>
</dbReference>
<feature type="region of interest" description="Disordered" evidence="15">
    <location>
        <begin position="930"/>
        <end position="1108"/>
    </location>
</feature>
<dbReference type="PROSITE" id="PS52039">
    <property type="entry name" value="TOPO_IA_2"/>
    <property type="match status" value="1"/>
</dbReference>
<keyword evidence="5" id="KW-0863">Zinc-finger</keyword>
<feature type="compositionally biased region" description="Basic and acidic residues" evidence="15">
    <location>
        <begin position="999"/>
        <end position="1013"/>
    </location>
</feature>
<dbReference type="InterPro" id="IPR000380">
    <property type="entry name" value="Topo_IA"/>
</dbReference>
<feature type="region of interest" description="Disordered" evidence="15">
    <location>
        <begin position="533"/>
        <end position="565"/>
    </location>
</feature>
<dbReference type="InterPro" id="IPR013498">
    <property type="entry name" value="Topo_IA_Znf"/>
</dbReference>
<dbReference type="CDD" id="cd00186">
    <property type="entry name" value="TOP1Ac"/>
    <property type="match status" value="1"/>
</dbReference>
<dbReference type="Pfam" id="PF13368">
    <property type="entry name" value="Toprim_C_rpt"/>
    <property type="match status" value="2"/>
</dbReference>
<dbReference type="SMART" id="SM00437">
    <property type="entry name" value="TOP1Ac"/>
    <property type="match status" value="1"/>
</dbReference>
<evidence type="ECO:0000256" key="2">
    <source>
        <dbReference type="ARBA" id="ARBA00009446"/>
    </source>
</evidence>
<dbReference type="InterPro" id="IPR034149">
    <property type="entry name" value="TOPRIM_TopoI"/>
</dbReference>
<dbReference type="Gene3D" id="2.70.20.10">
    <property type="entry name" value="Topoisomerase I, domain 3"/>
    <property type="match status" value="1"/>
</dbReference>
<organism evidence="18 19">
    <name type="scientific">Coccomyxa viridis</name>
    <dbReference type="NCBI Taxonomy" id="1274662"/>
    <lineage>
        <taxon>Eukaryota</taxon>
        <taxon>Viridiplantae</taxon>
        <taxon>Chlorophyta</taxon>
        <taxon>core chlorophytes</taxon>
        <taxon>Trebouxiophyceae</taxon>
        <taxon>Trebouxiophyceae incertae sedis</taxon>
        <taxon>Coccomyxaceae</taxon>
        <taxon>Coccomyxa</taxon>
    </lineage>
</organism>
<evidence type="ECO:0000256" key="8">
    <source>
        <dbReference type="ARBA" id="ARBA00023029"/>
    </source>
</evidence>
<dbReference type="Pfam" id="PF02178">
    <property type="entry name" value="AT_hook"/>
    <property type="match status" value="4"/>
</dbReference>
<feature type="compositionally biased region" description="Acidic residues" evidence="15">
    <location>
        <begin position="542"/>
        <end position="552"/>
    </location>
</feature>
<dbReference type="HAMAP" id="MF_00952">
    <property type="entry name" value="Topoisom_1_prok"/>
    <property type="match status" value="1"/>
</dbReference>
<evidence type="ECO:0000256" key="14">
    <source>
        <dbReference type="ARBA" id="ARBA00032877"/>
    </source>
</evidence>
<protein>
    <recommendedName>
        <fullName evidence="3">DNA topoisomerase</fullName>
        <ecNumber evidence="3">5.6.2.1</ecNumber>
    </recommendedName>
    <alternativeName>
        <fullName evidence="14">Omega-protein</fullName>
    </alternativeName>
    <alternativeName>
        <fullName evidence="13">Relaxing enzyme</fullName>
    </alternativeName>
    <alternativeName>
        <fullName evidence="11">Swivelase</fullName>
    </alternativeName>
    <alternativeName>
        <fullName evidence="12">Untwisting enzyme</fullName>
    </alternativeName>
</protein>
<dbReference type="EMBL" id="CAUYUE010000005">
    <property type="protein sequence ID" value="CAK0774303.1"/>
    <property type="molecule type" value="Genomic_DNA"/>
</dbReference>
<accession>A0AAV1I4E6</accession>
<feature type="compositionally biased region" description="Polar residues" evidence="15">
    <location>
        <begin position="1056"/>
        <end position="1074"/>
    </location>
</feature>
<dbReference type="InterPro" id="IPR006171">
    <property type="entry name" value="TOPRIM_dom"/>
</dbReference>
<evidence type="ECO:0000256" key="12">
    <source>
        <dbReference type="ARBA" id="ARBA00031985"/>
    </source>
</evidence>
<gene>
    <name evidence="18" type="ORF">CVIRNUC_004155</name>
</gene>
<dbReference type="InterPro" id="IPR005733">
    <property type="entry name" value="TopoI_bac-type"/>
</dbReference>
<evidence type="ECO:0000256" key="15">
    <source>
        <dbReference type="SAM" id="MobiDB-lite"/>
    </source>
</evidence>